<evidence type="ECO:0000313" key="1">
    <source>
        <dbReference type="EMBL" id="GAM33638.1"/>
    </source>
</evidence>
<dbReference type="Proteomes" id="UP000053095">
    <property type="component" value="Unassembled WGS sequence"/>
</dbReference>
<dbReference type="InterPro" id="IPR052988">
    <property type="entry name" value="Oryzine_lactonohydrolase"/>
</dbReference>
<organism evidence="1 2">
    <name type="scientific">Talaromyces pinophilus</name>
    <name type="common">Penicillium pinophilum</name>
    <dbReference type="NCBI Taxonomy" id="128442"/>
    <lineage>
        <taxon>Eukaryota</taxon>
        <taxon>Fungi</taxon>
        <taxon>Dikarya</taxon>
        <taxon>Ascomycota</taxon>
        <taxon>Pezizomycotina</taxon>
        <taxon>Eurotiomycetes</taxon>
        <taxon>Eurotiomycetidae</taxon>
        <taxon>Eurotiales</taxon>
        <taxon>Trichocomaceae</taxon>
        <taxon>Talaromyces</taxon>
        <taxon>Talaromyces sect. Talaromyces</taxon>
    </lineage>
</organism>
<proteinExistence type="predicted"/>
<keyword evidence="2" id="KW-1185">Reference proteome</keyword>
<evidence type="ECO:0000313" key="2">
    <source>
        <dbReference type="Proteomes" id="UP000053095"/>
    </source>
</evidence>
<dbReference type="PANTHER" id="PTHR47064:SF2">
    <property type="entry name" value="SMP-30_GLUCONOLACTONASE_LRE-LIKE REGION DOMAIN-CONTAINING PROTEIN-RELATED"/>
    <property type="match status" value="1"/>
</dbReference>
<name>A0A0B8MY25_TALPI</name>
<accession>A0A0B8MY25</accession>
<reference evidence="2" key="1">
    <citation type="journal article" date="2015" name="Genome Announc.">
        <title>Draft genome sequence of Talaromyces cellulolyticus strain Y-94, a source of lignocellulosic biomass-degrading enzymes.</title>
        <authorList>
            <person name="Fujii T."/>
            <person name="Koike H."/>
            <person name="Sawayama S."/>
            <person name="Yano S."/>
            <person name="Inoue H."/>
        </authorList>
    </citation>
    <scope>NUCLEOTIDE SEQUENCE [LARGE SCALE GENOMIC DNA]</scope>
    <source>
        <strain evidence="2">Y-94</strain>
    </source>
</reference>
<gene>
    <name evidence="1" type="ORF">TCE0_011r00692</name>
</gene>
<protein>
    <submittedName>
        <fullName evidence="1">Gluconolactonase</fullName>
    </submittedName>
</protein>
<dbReference type="PANTHER" id="PTHR47064">
    <property type="entry name" value="PUTATIVE (AFU_ORTHOLOGUE AFUA_1G08990)-RELATED"/>
    <property type="match status" value="1"/>
</dbReference>
<dbReference type="EMBL" id="DF933807">
    <property type="protein sequence ID" value="GAM33638.1"/>
    <property type="molecule type" value="Genomic_DNA"/>
</dbReference>
<sequence>MPDVSSAFVSHDIRFSHVLGDSPKLELLVENNIYPFAHEAGVFFESTNELFITSNRFGDKPDTPSHQERVQISKVTINDSEPSKSVCEEIDSSAVPMGNGGVNYKDGILFCGQGSLDKPSGLYFMQATAPYIVELLVSNYHSREFKLRQRCNHPRRRVDMVHRSAVWI</sequence>
<dbReference type="AlphaFoldDB" id="A0A0B8MY25"/>